<gene>
    <name evidence="2" type="ORF">MNBD_NITROSPIRAE01-249</name>
</gene>
<name>A0A3B1CRX0_9ZZZZ</name>
<accession>A0A3B1CRX0</accession>
<proteinExistence type="predicted"/>
<evidence type="ECO:0000256" key="1">
    <source>
        <dbReference type="SAM" id="MobiDB-lite"/>
    </source>
</evidence>
<protein>
    <submittedName>
        <fullName evidence="2">Uncharacterized protein</fullName>
    </submittedName>
</protein>
<feature type="compositionally biased region" description="Basic and acidic residues" evidence="1">
    <location>
        <begin position="27"/>
        <end position="43"/>
    </location>
</feature>
<organism evidence="2">
    <name type="scientific">hydrothermal vent metagenome</name>
    <dbReference type="NCBI Taxonomy" id="652676"/>
    <lineage>
        <taxon>unclassified sequences</taxon>
        <taxon>metagenomes</taxon>
        <taxon>ecological metagenomes</taxon>
    </lineage>
</organism>
<evidence type="ECO:0000313" key="2">
    <source>
        <dbReference type="EMBL" id="VAX26738.1"/>
    </source>
</evidence>
<feature type="region of interest" description="Disordered" evidence="1">
    <location>
        <begin position="23"/>
        <end position="43"/>
    </location>
</feature>
<dbReference type="EMBL" id="UOGF01000017">
    <property type="protein sequence ID" value="VAX26738.1"/>
    <property type="molecule type" value="Genomic_DNA"/>
</dbReference>
<reference evidence="2" key="1">
    <citation type="submission" date="2018-06" db="EMBL/GenBank/DDBJ databases">
        <authorList>
            <person name="Zhirakovskaya E."/>
        </authorList>
    </citation>
    <scope>NUCLEOTIDE SEQUENCE</scope>
</reference>
<dbReference type="AlphaFoldDB" id="A0A3B1CRX0"/>
<sequence>MSGNENRISDFYGQARQGSILGDEAFLDQHRTREKEVSKEHPRHECIKIRPGIEQVISRVAKTYGLVKTFTLVSEGKRTKPERSRCI</sequence>